<evidence type="ECO:0000313" key="4">
    <source>
        <dbReference type="Proteomes" id="UP001203761"/>
    </source>
</evidence>
<keyword evidence="2" id="KW-1133">Transmembrane helix</keyword>
<evidence type="ECO:0000256" key="1">
    <source>
        <dbReference type="SAM" id="MobiDB-lite"/>
    </source>
</evidence>
<dbReference type="EMBL" id="JAKNCJ010000002">
    <property type="protein sequence ID" value="MCL6423120.1"/>
    <property type="molecule type" value="Genomic_DNA"/>
</dbReference>
<feature type="region of interest" description="Disordered" evidence="1">
    <location>
        <begin position="1"/>
        <end position="20"/>
    </location>
</feature>
<name>A0ABT0QZP0_9MICO</name>
<reference evidence="3" key="1">
    <citation type="submission" date="2022-02" db="EMBL/GenBank/DDBJ databases">
        <authorList>
            <person name="Lee M."/>
            <person name="Kim S.-J."/>
            <person name="Jung M.-Y."/>
        </authorList>
    </citation>
    <scope>NUCLEOTIDE SEQUENCE</scope>
    <source>
        <strain evidence="3">JHP9</strain>
    </source>
</reference>
<keyword evidence="2" id="KW-0472">Membrane</keyword>
<organism evidence="3 4">
    <name type="scientific">Brachybacterium equifaecis</name>
    <dbReference type="NCBI Taxonomy" id="2910770"/>
    <lineage>
        <taxon>Bacteria</taxon>
        <taxon>Bacillati</taxon>
        <taxon>Actinomycetota</taxon>
        <taxon>Actinomycetes</taxon>
        <taxon>Micrococcales</taxon>
        <taxon>Dermabacteraceae</taxon>
        <taxon>Brachybacterium</taxon>
    </lineage>
</organism>
<dbReference type="Proteomes" id="UP001203761">
    <property type="component" value="Unassembled WGS sequence"/>
</dbReference>
<protein>
    <submittedName>
        <fullName evidence="3">Uncharacterized protein</fullName>
    </submittedName>
</protein>
<keyword evidence="2" id="KW-0812">Transmembrane</keyword>
<comment type="caution">
    <text evidence="3">The sequence shown here is derived from an EMBL/GenBank/DDBJ whole genome shotgun (WGS) entry which is preliminary data.</text>
</comment>
<dbReference type="RefSeq" id="WP_249737212.1">
    <property type="nucleotide sequence ID" value="NZ_JAKNCJ010000002.1"/>
</dbReference>
<evidence type="ECO:0000256" key="2">
    <source>
        <dbReference type="SAM" id="Phobius"/>
    </source>
</evidence>
<proteinExistence type="predicted"/>
<feature type="transmembrane region" description="Helical" evidence="2">
    <location>
        <begin position="243"/>
        <end position="261"/>
    </location>
</feature>
<gene>
    <name evidence="3" type="ORF">Bequi_06925</name>
</gene>
<evidence type="ECO:0000313" key="3">
    <source>
        <dbReference type="EMBL" id="MCL6423120.1"/>
    </source>
</evidence>
<sequence length="323" mass="33739">MGDGTTRSVPAPPLSDGSTTLFRGVHRGELVEVEVRWKGFRPGVGAVLVGGEPVRSSTRRTSGEGVSVRVVPQGGGAQAGEGPADGEAAEDDEAASGARKLTIRIIPRGRMTAGEVHIETAYGGVGTVLVPEDGSSSAERDEKALRHPWRAAIIRGLIAAAKVLLPLLGLRVWLDRATQPAQDAAEQAARPAVEAISPVLEAIGAVVGPVADLLGSVLGFLLGWIPPLMGLLFGWLPDGGFEVVFGVLTVLGTTLAARAAAARRAKGLERSRAQLAALDETEQVGDPRADLQMRLHALLRGRLAQLRDPQPQGPRASDVRGLH</sequence>
<feature type="region of interest" description="Disordered" evidence="1">
    <location>
        <begin position="70"/>
        <end position="94"/>
    </location>
</feature>
<accession>A0ABT0QZP0</accession>
<keyword evidence="4" id="KW-1185">Reference proteome</keyword>